<evidence type="ECO:0000256" key="7">
    <source>
        <dbReference type="RuleBase" id="RU367045"/>
    </source>
</evidence>
<dbReference type="Gene3D" id="3.40.50.300">
    <property type="entry name" value="P-loop containing nucleotide triphosphate hydrolases"/>
    <property type="match status" value="2"/>
</dbReference>
<dbReference type="GO" id="GO:0043001">
    <property type="term" value="P:Golgi to plasma membrane protein transport"/>
    <property type="evidence" value="ECO:0007669"/>
    <property type="project" value="TreeGrafter"/>
</dbReference>
<dbReference type="SUPFAM" id="SSF52540">
    <property type="entry name" value="P-loop containing nucleoside triphosphate hydrolases"/>
    <property type="match status" value="2"/>
</dbReference>
<keyword evidence="7" id="KW-0963">Cytoplasm</keyword>
<proteinExistence type="inferred from homology"/>
<dbReference type="GO" id="GO:0016887">
    <property type="term" value="F:ATP hydrolysis activity"/>
    <property type="evidence" value="ECO:0007669"/>
    <property type="project" value="InterPro"/>
</dbReference>
<keyword evidence="7" id="KW-0931">ER-Golgi transport</keyword>
<dbReference type="PANTHER" id="PTHR23078:SF3">
    <property type="entry name" value="VESICLE-FUSING ATPASE"/>
    <property type="match status" value="1"/>
</dbReference>
<gene>
    <name evidence="9" type="ORF">SteCoe_36482</name>
</gene>
<comment type="cofactor">
    <cofactor evidence="7">
        <name>Mg(2+)</name>
        <dbReference type="ChEBI" id="CHEBI:18420"/>
    </cofactor>
    <text evidence="7">Binds 1 Mg(2+) ion per subunit.</text>
</comment>
<name>A0A1R2APZ2_9CILI</name>
<dbReference type="PANTHER" id="PTHR23078">
    <property type="entry name" value="VESICULAR-FUSION PROTEIN NSF"/>
    <property type="match status" value="1"/>
</dbReference>
<dbReference type="InterPro" id="IPR027417">
    <property type="entry name" value="P-loop_NTPase"/>
</dbReference>
<comment type="similarity">
    <text evidence="1 6">Belongs to the AAA ATPase family.</text>
</comment>
<dbReference type="InterPro" id="IPR003593">
    <property type="entry name" value="AAA+_ATPase"/>
</dbReference>
<evidence type="ECO:0000256" key="2">
    <source>
        <dbReference type="ARBA" id="ARBA00022448"/>
    </source>
</evidence>
<evidence type="ECO:0000256" key="6">
    <source>
        <dbReference type="RuleBase" id="RU003651"/>
    </source>
</evidence>
<dbReference type="GO" id="GO:0005795">
    <property type="term" value="C:Golgi stack"/>
    <property type="evidence" value="ECO:0007669"/>
    <property type="project" value="TreeGrafter"/>
</dbReference>
<dbReference type="InterPro" id="IPR003960">
    <property type="entry name" value="ATPase_AAA_CS"/>
</dbReference>
<dbReference type="PROSITE" id="PS00674">
    <property type="entry name" value="AAA"/>
    <property type="match status" value="1"/>
</dbReference>
<dbReference type="Proteomes" id="UP000187209">
    <property type="component" value="Unassembled WGS sequence"/>
</dbReference>
<comment type="caution">
    <text evidence="9">The sequence shown here is derived from an EMBL/GenBank/DDBJ whole genome shotgun (WGS) entry which is preliminary data.</text>
</comment>
<comment type="subcellular location">
    <subcellularLocation>
        <location evidence="7">Cytoplasm</location>
    </subcellularLocation>
</comment>
<dbReference type="GO" id="GO:0046872">
    <property type="term" value="F:metal ion binding"/>
    <property type="evidence" value="ECO:0007669"/>
    <property type="project" value="UniProtKB-UniRule"/>
</dbReference>
<dbReference type="GO" id="GO:0006891">
    <property type="term" value="P:intra-Golgi vesicle-mediated transport"/>
    <property type="evidence" value="ECO:0007669"/>
    <property type="project" value="TreeGrafter"/>
</dbReference>
<feature type="domain" description="AAA+ ATPase" evidence="8">
    <location>
        <begin position="480"/>
        <end position="616"/>
    </location>
</feature>
<dbReference type="FunFam" id="3.40.50.300:FF:000166">
    <property type="entry name" value="vesicle-fusing ATPase isoform X1"/>
    <property type="match status" value="1"/>
</dbReference>
<dbReference type="GO" id="GO:0035494">
    <property type="term" value="P:SNARE complex disassembly"/>
    <property type="evidence" value="ECO:0007669"/>
    <property type="project" value="InterPro"/>
</dbReference>
<dbReference type="EMBL" id="MPUH01001675">
    <property type="protein sequence ID" value="OMJ66613.1"/>
    <property type="molecule type" value="Genomic_DNA"/>
</dbReference>
<dbReference type="Pfam" id="PF00004">
    <property type="entry name" value="AAA"/>
    <property type="match status" value="2"/>
</dbReference>
<keyword evidence="3 6" id="KW-0547">Nucleotide-binding</keyword>
<evidence type="ECO:0000313" key="10">
    <source>
        <dbReference type="Proteomes" id="UP000187209"/>
    </source>
</evidence>
<sequence length="677" mass="76487">MFKLKVSNFEETRLQTAGGCFLPESLVNSPCIISFNDYYFDAFPKAKLVETIGIPKAILSSLSIKVGSMLEFSIVENLQVPTLDQIIIDLEDDKHRIEVPNDEEVKDKIEIFKNLTNVYQYFIIETLLGKFSYRVKKLFSGDSEVKYGRLGDEFEMSFPKTSNSLLRVEKFDPVELGIGGLGKEISEIIRIVFTSRLYPKDLQQSLHIKHVKGVLLYGPPGNGKTLIARHLSRVLNAVECNIVNGPEFFDRFVGEGEKKIRELFAKAKEDEFRNQENSGLHVIIFDEFDAVAKKRGMDTSGNHTDTLVNQLLACIDGVESLNNILIFAMTNRKDMIDPALLRPGRIEVHIEINLPSHEGRVQILKIHSKHAMEAELLDNIDFDDIARRTKNFSGAELEATVSRALKEAMYSNVDQLTLKCNDENFKVLQEHFYRAIATIKPMFGVDESLLSAIPLSYISDNFEAKFEYLKSLIQLGETMNQFSLLVYGKSGSGKSAMVDYASGTSSFSYIKKIGPGNLAGMTKQAKVFLIYESFENALRSEKSMLILEDIEYLIEFVYYNKYFNHAIHSEIVALLKKKVPSGRKLMIIGTTSNIDWIKSLGLYSLFQEKFEVPDITTEEEVKNALLTVGIETDTKLLIENNLPIPLKKLIVSALSSKSSGEDSKINIEKFKKSLRNN</sequence>
<dbReference type="InterPro" id="IPR039812">
    <property type="entry name" value="Vesicle-fus_ATPase"/>
</dbReference>
<dbReference type="EC" id="3.6.4.6" evidence="7"/>
<dbReference type="InterPro" id="IPR003959">
    <property type="entry name" value="ATPase_AAA_core"/>
</dbReference>
<protein>
    <recommendedName>
        <fullName evidence="7">Vesicle-fusing ATPase</fullName>
        <ecNumber evidence="7">3.6.4.6</ecNumber>
    </recommendedName>
</protein>
<keyword evidence="5 7" id="KW-0653">Protein transport</keyword>
<keyword evidence="4 6" id="KW-0067">ATP-binding</keyword>
<evidence type="ECO:0000256" key="3">
    <source>
        <dbReference type="ARBA" id="ARBA00022741"/>
    </source>
</evidence>
<evidence type="ECO:0000256" key="5">
    <source>
        <dbReference type="ARBA" id="ARBA00022927"/>
    </source>
</evidence>
<evidence type="ECO:0000313" key="9">
    <source>
        <dbReference type="EMBL" id="OMJ66613.1"/>
    </source>
</evidence>
<feature type="domain" description="AAA+ ATPase" evidence="8">
    <location>
        <begin position="210"/>
        <end position="356"/>
    </location>
</feature>
<dbReference type="GO" id="GO:0005524">
    <property type="term" value="F:ATP binding"/>
    <property type="evidence" value="ECO:0007669"/>
    <property type="project" value="UniProtKB-UniRule"/>
</dbReference>
<evidence type="ECO:0000256" key="1">
    <source>
        <dbReference type="ARBA" id="ARBA00006914"/>
    </source>
</evidence>
<dbReference type="Gene3D" id="1.10.8.60">
    <property type="match status" value="1"/>
</dbReference>
<dbReference type="FunFam" id="3.40.50.300:FF:000154">
    <property type="entry name" value="Vesicle-fusing ATPase 1"/>
    <property type="match status" value="1"/>
</dbReference>
<dbReference type="Pfam" id="PF17862">
    <property type="entry name" value="AAA_lid_3"/>
    <property type="match status" value="1"/>
</dbReference>
<comment type="function">
    <text evidence="7">Required for vesicle-mediated transport. Catalyzes the fusion of transport vesicles within the Golgi cisternae. Is also required for transport from the endoplasmic reticulum to the Golgi stack. Seems to function as a fusion protein required for the delivery of cargo proteins to all compartments of the Golgi stack independent of vesicle origin.</text>
</comment>
<accession>A0A1R2APZ2</accession>
<dbReference type="OrthoDB" id="9982946at2759"/>
<comment type="catalytic activity">
    <reaction evidence="7">
        <text>ATP + H2O = ADP + phosphate + H(+)</text>
        <dbReference type="Rhea" id="RHEA:13065"/>
        <dbReference type="ChEBI" id="CHEBI:15377"/>
        <dbReference type="ChEBI" id="CHEBI:15378"/>
        <dbReference type="ChEBI" id="CHEBI:30616"/>
        <dbReference type="ChEBI" id="CHEBI:43474"/>
        <dbReference type="ChEBI" id="CHEBI:456216"/>
        <dbReference type="EC" id="3.6.4.6"/>
    </reaction>
</comment>
<keyword evidence="7" id="KW-0378">Hydrolase</keyword>
<dbReference type="InterPro" id="IPR041569">
    <property type="entry name" value="AAA_lid_3"/>
</dbReference>
<evidence type="ECO:0000259" key="8">
    <source>
        <dbReference type="SMART" id="SM00382"/>
    </source>
</evidence>
<keyword evidence="10" id="KW-1185">Reference proteome</keyword>
<reference evidence="9 10" key="1">
    <citation type="submission" date="2016-11" db="EMBL/GenBank/DDBJ databases">
        <title>The macronuclear genome of Stentor coeruleus: a giant cell with tiny introns.</title>
        <authorList>
            <person name="Slabodnick M."/>
            <person name="Ruby J.G."/>
            <person name="Reiff S.B."/>
            <person name="Swart E.C."/>
            <person name="Gosai S."/>
            <person name="Prabakaran S."/>
            <person name="Witkowska E."/>
            <person name="Larue G.E."/>
            <person name="Fisher S."/>
            <person name="Freeman R.M."/>
            <person name="Gunawardena J."/>
            <person name="Chu W."/>
            <person name="Stover N.A."/>
            <person name="Gregory B.D."/>
            <person name="Nowacki M."/>
            <person name="Derisi J."/>
            <person name="Roy S.W."/>
            <person name="Marshall W.F."/>
            <person name="Sood P."/>
        </authorList>
    </citation>
    <scope>NUCLEOTIDE SEQUENCE [LARGE SCALE GENOMIC DNA]</scope>
    <source>
        <strain evidence="9">WM001</strain>
    </source>
</reference>
<keyword evidence="7" id="KW-0479">Metal-binding</keyword>
<dbReference type="SMART" id="SM00382">
    <property type="entry name" value="AAA"/>
    <property type="match status" value="2"/>
</dbReference>
<keyword evidence="7" id="KW-0460">Magnesium</keyword>
<dbReference type="AlphaFoldDB" id="A0A1R2APZ2"/>
<keyword evidence="2 7" id="KW-0813">Transport</keyword>
<evidence type="ECO:0000256" key="4">
    <source>
        <dbReference type="ARBA" id="ARBA00022840"/>
    </source>
</evidence>
<organism evidence="9 10">
    <name type="scientific">Stentor coeruleus</name>
    <dbReference type="NCBI Taxonomy" id="5963"/>
    <lineage>
        <taxon>Eukaryota</taxon>
        <taxon>Sar</taxon>
        <taxon>Alveolata</taxon>
        <taxon>Ciliophora</taxon>
        <taxon>Postciliodesmatophora</taxon>
        <taxon>Heterotrichea</taxon>
        <taxon>Heterotrichida</taxon>
        <taxon>Stentoridae</taxon>
        <taxon>Stentor</taxon>
    </lineage>
</organism>